<dbReference type="Proteomes" id="UP001054902">
    <property type="component" value="Unassembled WGS sequence"/>
</dbReference>
<evidence type="ECO:0000256" key="8">
    <source>
        <dbReference type="SAM" id="MobiDB-lite"/>
    </source>
</evidence>
<gene>
    <name evidence="11" type="ORF">CTEN210_14509</name>
</gene>
<evidence type="ECO:0000256" key="1">
    <source>
        <dbReference type="ARBA" id="ARBA00004141"/>
    </source>
</evidence>
<evidence type="ECO:0000313" key="12">
    <source>
        <dbReference type="Proteomes" id="UP001054902"/>
    </source>
</evidence>
<evidence type="ECO:0000256" key="6">
    <source>
        <dbReference type="ARBA" id="ARBA00022989"/>
    </source>
</evidence>
<proteinExistence type="inferred from homology"/>
<feature type="transmembrane region" description="Helical" evidence="9">
    <location>
        <begin position="238"/>
        <end position="260"/>
    </location>
</feature>
<feature type="transmembrane region" description="Helical" evidence="9">
    <location>
        <begin position="51"/>
        <end position="74"/>
    </location>
</feature>
<keyword evidence="3" id="KW-0813">Transport</keyword>
<dbReference type="InterPro" id="IPR013057">
    <property type="entry name" value="AA_transpt_TM"/>
</dbReference>
<dbReference type="PANTHER" id="PTHR22950">
    <property type="entry name" value="AMINO ACID TRANSPORTER"/>
    <property type="match status" value="1"/>
</dbReference>
<feature type="compositionally biased region" description="Low complexity" evidence="8">
    <location>
        <begin position="31"/>
        <end position="43"/>
    </location>
</feature>
<dbReference type="GO" id="GO:0016020">
    <property type="term" value="C:membrane"/>
    <property type="evidence" value="ECO:0007669"/>
    <property type="project" value="UniProtKB-SubCell"/>
</dbReference>
<comment type="similarity">
    <text evidence="2">Belongs to the amino acid/polyamine transporter 2 family.</text>
</comment>
<protein>
    <recommendedName>
        <fullName evidence="10">Amino acid transporter transmembrane domain-containing protein</fullName>
    </recommendedName>
</protein>
<sequence>MSSIELPPTNGKGYSPPKADNAPRMSHHSSHSSNNENKSSKLSTPNKQSGIFGASSNLVNSIVGAGIIGIPYALREAGLIAGLLLLALVSYLTDKSLRVIVGLASFHPKLRNKDVRTFEDLASYPFGKTGVHFILFNMMIMAYGAMLAYLLIIKDTIPSILGLHDRVSKTLIMIATSATIMLPLAMQRDMASLSITSLFSVLADVILVGFITMFAPVQETVEAAGGFGKVLEEDGVNPTIFIGLGILSTAMACQHSAFIVSGSLENKTMKRWATVTGVSIGISALLCAILGVSGYLGFLDQTQGDVLNNFDHDSFMPKVARFLLAITMFFTYPMESFVARHVLVQLVHGGDMDAHDDPNHSGQEGEEAGGYCFLNRRQTWSLAIYLMVLIPALFVDDLGPVLSITGSIAGGGIAYCGPGLVYLGVNGEAFLCFCHNMLMNRGGRTAPTVVDSDLPIAGDANVKADSDDENIIETLDATSKPLWWYIFGYPIWSKIAKVGMKNMDARVNNEMNNSFSVAYDENTMLPKKKDYFISIFFIVFGVISAIVGVASNIYVQLTEEDDEI</sequence>
<dbReference type="Pfam" id="PF01490">
    <property type="entry name" value="Aa_trans"/>
    <property type="match status" value="1"/>
</dbReference>
<dbReference type="AlphaFoldDB" id="A0AAD3D5C2"/>
<feature type="transmembrane region" description="Helical" evidence="9">
    <location>
        <begin position="531"/>
        <end position="555"/>
    </location>
</feature>
<dbReference type="GO" id="GO:0015179">
    <property type="term" value="F:L-amino acid transmembrane transporter activity"/>
    <property type="evidence" value="ECO:0007669"/>
    <property type="project" value="TreeGrafter"/>
</dbReference>
<evidence type="ECO:0000256" key="9">
    <source>
        <dbReference type="SAM" id="Phobius"/>
    </source>
</evidence>
<feature type="transmembrane region" description="Helical" evidence="9">
    <location>
        <begin position="379"/>
        <end position="395"/>
    </location>
</feature>
<reference evidence="11 12" key="1">
    <citation type="journal article" date="2021" name="Sci. Rep.">
        <title>The genome of the diatom Chaetoceros tenuissimus carries an ancient integrated fragment of an extant virus.</title>
        <authorList>
            <person name="Hongo Y."/>
            <person name="Kimura K."/>
            <person name="Takaki Y."/>
            <person name="Yoshida Y."/>
            <person name="Baba S."/>
            <person name="Kobayashi G."/>
            <person name="Nagasaki K."/>
            <person name="Hano T."/>
            <person name="Tomaru Y."/>
        </authorList>
    </citation>
    <scope>NUCLEOTIDE SEQUENCE [LARGE SCALE GENOMIC DNA]</scope>
    <source>
        <strain evidence="11 12">NIES-3715</strain>
    </source>
</reference>
<feature type="domain" description="Amino acid transporter transmembrane" evidence="10">
    <location>
        <begin position="48"/>
        <end position="426"/>
    </location>
</feature>
<dbReference type="EMBL" id="BLLK01000060">
    <property type="protein sequence ID" value="GFH58033.1"/>
    <property type="molecule type" value="Genomic_DNA"/>
</dbReference>
<keyword evidence="7 9" id="KW-0472">Membrane</keyword>
<feature type="transmembrane region" description="Helical" evidence="9">
    <location>
        <begin position="133"/>
        <end position="152"/>
    </location>
</feature>
<comment type="subcellular location">
    <subcellularLocation>
        <location evidence="1">Membrane</location>
        <topology evidence="1">Multi-pass membrane protein</topology>
    </subcellularLocation>
</comment>
<feature type="transmembrane region" description="Helical" evidence="9">
    <location>
        <begin position="401"/>
        <end position="423"/>
    </location>
</feature>
<feature type="transmembrane region" description="Helical" evidence="9">
    <location>
        <begin position="198"/>
        <end position="218"/>
    </location>
</feature>
<keyword evidence="6 9" id="KW-1133">Transmembrane helix</keyword>
<name>A0AAD3D5C2_9STRA</name>
<evidence type="ECO:0000313" key="11">
    <source>
        <dbReference type="EMBL" id="GFH58033.1"/>
    </source>
</evidence>
<dbReference type="PANTHER" id="PTHR22950:SF458">
    <property type="entry name" value="SODIUM-COUPLED NEUTRAL AMINO ACID TRANSPORTER 11-RELATED"/>
    <property type="match status" value="1"/>
</dbReference>
<feature type="transmembrane region" description="Helical" evidence="9">
    <location>
        <begin position="319"/>
        <end position="338"/>
    </location>
</feature>
<evidence type="ECO:0000256" key="3">
    <source>
        <dbReference type="ARBA" id="ARBA00022448"/>
    </source>
</evidence>
<feature type="transmembrane region" description="Helical" evidence="9">
    <location>
        <begin position="272"/>
        <end position="299"/>
    </location>
</feature>
<keyword evidence="4 9" id="KW-0812">Transmembrane</keyword>
<feature type="transmembrane region" description="Helical" evidence="9">
    <location>
        <begin position="80"/>
        <end position="106"/>
    </location>
</feature>
<comment type="caution">
    <text evidence="11">The sequence shown here is derived from an EMBL/GenBank/DDBJ whole genome shotgun (WGS) entry which is preliminary data.</text>
</comment>
<feature type="region of interest" description="Disordered" evidence="8">
    <location>
        <begin position="1"/>
        <end position="46"/>
    </location>
</feature>
<evidence type="ECO:0000256" key="5">
    <source>
        <dbReference type="ARBA" id="ARBA00022970"/>
    </source>
</evidence>
<evidence type="ECO:0000259" key="10">
    <source>
        <dbReference type="Pfam" id="PF01490"/>
    </source>
</evidence>
<organism evidence="11 12">
    <name type="scientific">Chaetoceros tenuissimus</name>
    <dbReference type="NCBI Taxonomy" id="426638"/>
    <lineage>
        <taxon>Eukaryota</taxon>
        <taxon>Sar</taxon>
        <taxon>Stramenopiles</taxon>
        <taxon>Ochrophyta</taxon>
        <taxon>Bacillariophyta</taxon>
        <taxon>Coscinodiscophyceae</taxon>
        <taxon>Chaetocerotophycidae</taxon>
        <taxon>Chaetocerotales</taxon>
        <taxon>Chaetocerotaceae</taxon>
        <taxon>Chaetoceros</taxon>
    </lineage>
</organism>
<accession>A0AAD3D5C2</accession>
<keyword evidence="5" id="KW-0029">Amino-acid transport</keyword>
<evidence type="ECO:0000256" key="2">
    <source>
        <dbReference type="ARBA" id="ARBA00008066"/>
    </source>
</evidence>
<evidence type="ECO:0000256" key="7">
    <source>
        <dbReference type="ARBA" id="ARBA00023136"/>
    </source>
</evidence>
<keyword evidence="12" id="KW-1185">Reference proteome</keyword>
<evidence type="ECO:0000256" key="4">
    <source>
        <dbReference type="ARBA" id="ARBA00022692"/>
    </source>
</evidence>